<dbReference type="Proteomes" id="UP000183832">
    <property type="component" value="Unassembled WGS sequence"/>
</dbReference>
<dbReference type="EMBL" id="CVRI01000001">
    <property type="protein sequence ID" value="CRK86539.1"/>
    <property type="molecule type" value="Genomic_DNA"/>
</dbReference>
<gene>
    <name evidence="1" type="ORF">CLUMA_CG000269</name>
</gene>
<dbReference type="AlphaFoldDB" id="A0A1J1HFC4"/>
<reference evidence="1 2" key="1">
    <citation type="submission" date="2015-04" db="EMBL/GenBank/DDBJ databases">
        <authorList>
            <person name="Syromyatnikov M.Y."/>
            <person name="Popov V.N."/>
        </authorList>
    </citation>
    <scope>NUCLEOTIDE SEQUENCE [LARGE SCALE GENOMIC DNA]</scope>
</reference>
<protein>
    <submittedName>
        <fullName evidence="1">CLUMA_CG000269, isoform A</fullName>
    </submittedName>
</protein>
<evidence type="ECO:0000313" key="2">
    <source>
        <dbReference type="Proteomes" id="UP000183832"/>
    </source>
</evidence>
<accession>A0A1J1HFC4</accession>
<keyword evidence="2" id="KW-1185">Reference proteome</keyword>
<proteinExistence type="predicted"/>
<organism evidence="1 2">
    <name type="scientific">Clunio marinus</name>
    <dbReference type="NCBI Taxonomy" id="568069"/>
    <lineage>
        <taxon>Eukaryota</taxon>
        <taxon>Metazoa</taxon>
        <taxon>Ecdysozoa</taxon>
        <taxon>Arthropoda</taxon>
        <taxon>Hexapoda</taxon>
        <taxon>Insecta</taxon>
        <taxon>Pterygota</taxon>
        <taxon>Neoptera</taxon>
        <taxon>Endopterygota</taxon>
        <taxon>Diptera</taxon>
        <taxon>Nematocera</taxon>
        <taxon>Chironomoidea</taxon>
        <taxon>Chironomidae</taxon>
        <taxon>Clunio</taxon>
    </lineage>
</organism>
<evidence type="ECO:0000313" key="1">
    <source>
        <dbReference type="EMBL" id="CRK86539.1"/>
    </source>
</evidence>
<sequence>MESIISPAFSSDFSVSCKINIIEIKITSRLSEKCFKGNGTRAKNPRTHNTYWMDQYSLQGALLSSLLYGAVTSGMYVSQYQECFIKEILKIIEKLGISPTKSMKFKTHVWCLKPLNMHCTFKDKWIDLTFVTNSLCGCESLLKFKGILLTNIILIHQGNVTLA</sequence>
<name>A0A1J1HFC4_9DIPT</name>